<dbReference type="EMBL" id="MEVN01000026">
    <property type="protein sequence ID" value="OGC56939.1"/>
    <property type="molecule type" value="Genomic_DNA"/>
</dbReference>
<dbReference type="AlphaFoldDB" id="A0A1F4VID8"/>
<gene>
    <name evidence="1" type="ORF">A3H26_01410</name>
</gene>
<reference evidence="1 2" key="1">
    <citation type="journal article" date="2016" name="Nat. Commun.">
        <title>Thousands of microbial genomes shed light on interconnected biogeochemical processes in an aquifer system.</title>
        <authorList>
            <person name="Anantharaman K."/>
            <person name="Brown C.T."/>
            <person name="Hug L.A."/>
            <person name="Sharon I."/>
            <person name="Castelle C.J."/>
            <person name="Probst A.J."/>
            <person name="Thomas B.C."/>
            <person name="Singh A."/>
            <person name="Wilkins M.J."/>
            <person name="Karaoz U."/>
            <person name="Brodie E.L."/>
            <person name="Williams K.H."/>
            <person name="Hubbard S.S."/>
            <person name="Banfield J.F."/>
        </authorList>
    </citation>
    <scope>NUCLEOTIDE SEQUENCE [LARGE SCALE GENOMIC DNA]</scope>
</reference>
<organism evidence="1 2">
    <name type="scientific">candidate division WWE3 bacterium RIFCSPLOWO2_12_FULL_36_10</name>
    <dbReference type="NCBI Taxonomy" id="1802630"/>
    <lineage>
        <taxon>Bacteria</taxon>
        <taxon>Katanobacteria</taxon>
    </lineage>
</organism>
<name>A0A1F4VID8_UNCKA</name>
<protein>
    <submittedName>
        <fullName evidence="1">Uncharacterized protein</fullName>
    </submittedName>
</protein>
<dbReference type="Proteomes" id="UP000177763">
    <property type="component" value="Unassembled WGS sequence"/>
</dbReference>
<evidence type="ECO:0000313" key="2">
    <source>
        <dbReference type="Proteomes" id="UP000177763"/>
    </source>
</evidence>
<proteinExistence type="predicted"/>
<accession>A0A1F4VID8</accession>
<comment type="caution">
    <text evidence="1">The sequence shown here is derived from an EMBL/GenBank/DDBJ whole genome shotgun (WGS) entry which is preliminary data.</text>
</comment>
<sequence length="197" mass="22054">MRYVAIVTKVRCEICGKTYDLSHADEIRAAGRLFAKLPSMPKKDSFVRVNGKPFVVGSSVKEGKLHPNGLHYHRVDIALYPLFTDLGGNREHGTLVFIAPNDNGKIVMALQYFSQSGSLPVKTLSTRPRFSKAEKLQIPLVLLKGLPKPSSFTTVVTVADLVIALEDPQQLRKLFVRRLKEVDLKRIRHLLKKLGVI</sequence>
<evidence type="ECO:0000313" key="1">
    <source>
        <dbReference type="EMBL" id="OGC56939.1"/>
    </source>
</evidence>